<proteinExistence type="predicted"/>
<evidence type="ECO:0000313" key="3">
    <source>
        <dbReference type="Proteomes" id="UP000541444"/>
    </source>
</evidence>
<reference evidence="2 3" key="1">
    <citation type="journal article" date="2020" name="IScience">
        <title>Genome Sequencing of the Endangered Kingdonia uniflora (Circaeasteraceae, Ranunculales) Reveals Potential Mechanisms of Evolutionary Specialization.</title>
        <authorList>
            <person name="Sun Y."/>
            <person name="Deng T."/>
            <person name="Zhang A."/>
            <person name="Moore M.J."/>
            <person name="Landis J.B."/>
            <person name="Lin N."/>
            <person name="Zhang H."/>
            <person name="Zhang X."/>
            <person name="Huang J."/>
            <person name="Zhang X."/>
            <person name="Sun H."/>
            <person name="Wang H."/>
        </authorList>
    </citation>
    <scope>NUCLEOTIDE SEQUENCE [LARGE SCALE GENOMIC DNA]</scope>
    <source>
        <strain evidence="2">TB1705</strain>
        <tissue evidence="2">Leaf</tissue>
    </source>
</reference>
<evidence type="ECO:0000256" key="1">
    <source>
        <dbReference type="SAM" id="MobiDB-lite"/>
    </source>
</evidence>
<name>A0A7J7NA73_9MAGN</name>
<dbReference type="AlphaFoldDB" id="A0A7J7NA73"/>
<feature type="region of interest" description="Disordered" evidence="1">
    <location>
        <begin position="33"/>
        <end position="62"/>
    </location>
</feature>
<dbReference type="OrthoDB" id="778454at2759"/>
<dbReference type="EMBL" id="JACGCM010000938">
    <property type="protein sequence ID" value="KAF6164169.1"/>
    <property type="molecule type" value="Genomic_DNA"/>
</dbReference>
<evidence type="ECO:0000313" key="2">
    <source>
        <dbReference type="EMBL" id="KAF6164169.1"/>
    </source>
</evidence>
<comment type="caution">
    <text evidence="2">The sequence shown here is derived from an EMBL/GenBank/DDBJ whole genome shotgun (WGS) entry which is preliminary data.</text>
</comment>
<protein>
    <submittedName>
        <fullName evidence="2">Uncharacterized protein</fullName>
    </submittedName>
</protein>
<dbReference type="Proteomes" id="UP000541444">
    <property type="component" value="Unassembled WGS sequence"/>
</dbReference>
<sequence length="107" mass="11914">MIQFQQQTLVNQNSTSQSISNLKTQIEQLANVLHERPPGTLPSQPVSNPKGPPGFDSSSIPKQVNVITTLRSGRQIDNQIEMPKVEPTPIAIEDEDLTMSLEEEEYD</sequence>
<accession>A0A7J7NA73</accession>
<gene>
    <name evidence="2" type="ORF">GIB67_010139</name>
</gene>
<organism evidence="2 3">
    <name type="scientific">Kingdonia uniflora</name>
    <dbReference type="NCBI Taxonomy" id="39325"/>
    <lineage>
        <taxon>Eukaryota</taxon>
        <taxon>Viridiplantae</taxon>
        <taxon>Streptophyta</taxon>
        <taxon>Embryophyta</taxon>
        <taxon>Tracheophyta</taxon>
        <taxon>Spermatophyta</taxon>
        <taxon>Magnoliopsida</taxon>
        <taxon>Ranunculales</taxon>
        <taxon>Circaeasteraceae</taxon>
        <taxon>Kingdonia</taxon>
    </lineage>
</organism>
<keyword evidence="3" id="KW-1185">Reference proteome</keyword>